<dbReference type="HOGENOM" id="CLU_1866809_0_0_1"/>
<dbReference type="PANTHER" id="PTHR33244:SF3">
    <property type="entry name" value="PEPTIDASE A2 DOMAIN-CONTAINING PROTEIN"/>
    <property type="match status" value="1"/>
</dbReference>
<organism evidence="2 3">
    <name type="scientific">Lottia gigantea</name>
    <name type="common">Giant owl limpet</name>
    <dbReference type="NCBI Taxonomy" id="225164"/>
    <lineage>
        <taxon>Eukaryota</taxon>
        <taxon>Metazoa</taxon>
        <taxon>Spiralia</taxon>
        <taxon>Lophotrochozoa</taxon>
        <taxon>Mollusca</taxon>
        <taxon>Gastropoda</taxon>
        <taxon>Patellogastropoda</taxon>
        <taxon>Lottioidea</taxon>
        <taxon>Lottiidae</taxon>
        <taxon>Lottia</taxon>
    </lineage>
</organism>
<dbReference type="OMA" id="AWITTEQ"/>
<name>V3ZNN1_LOTGI</name>
<feature type="region of interest" description="Disordered" evidence="1">
    <location>
        <begin position="141"/>
        <end position="162"/>
    </location>
</feature>
<sequence length="162" mass="18971">MGLLAYRTTPLKHIELSPSELLMNRNLRTNLPIKTDLLNVPNSKNVVKKREELRENQKLYYDKNSTRSLRSLEPGNIVRVINCNNNTWSNKGTIIRLVAPRSYLVKLDNDVLFRRNRKDLLLIPNSMHNISNENEDISHTDIHTLDRPKRHTRPPDRLLENC</sequence>
<dbReference type="KEGG" id="lgi:LOTGIDRAFT_162005"/>
<dbReference type="RefSeq" id="XP_009056188.1">
    <property type="nucleotide sequence ID" value="XM_009057940.1"/>
</dbReference>
<dbReference type="GeneID" id="20238857"/>
<dbReference type="AlphaFoldDB" id="V3ZNN1"/>
<dbReference type="EMBL" id="KB201977">
    <property type="protein sequence ID" value="ESO92978.1"/>
    <property type="molecule type" value="Genomic_DNA"/>
</dbReference>
<dbReference type="CTD" id="20238857"/>
<dbReference type="Proteomes" id="UP000030746">
    <property type="component" value="Unassembled WGS sequence"/>
</dbReference>
<dbReference type="PANTHER" id="PTHR33244">
    <property type="entry name" value="INTEGRASE CATALYTIC DOMAIN-CONTAINING PROTEIN-RELATED"/>
    <property type="match status" value="1"/>
</dbReference>
<dbReference type="STRING" id="225164.V3ZNN1"/>
<reference evidence="2 3" key="1">
    <citation type="journal article" date="2013" name="Nature">
        <title>Insights into bilaterian evolution from three spiralian genomes.</title>
        <authorList>
            <person name="Simakov O."/>
            <person name="Marletaz F."/>
            <person name="Cho S.J."/>
            <person name="Edsinger-Gonzales E."/>
            <person name="Havlak P."/>
            <person name="Hellsten U."/>
            <person name="Kuo D.H."/>
            <person name="Larsson T."/>
            <person name="Lv J."/>
            <person name="Arendt D."/>
            <person name="Savage R."/>
            <person name="Osoegawa K."/>
            <person name="de Jong P."/>
            <person name="Grimwood J."/>
            <person name="Chapman J.A."/>
            <person name="Shapiro H."/>
            <person name="Aerts A."/>
            <person name="Otillar R.P."/>
            <person name="Terry A.Y."/>
            <person name="Boore J.L."/>
            <person name="Grigoriev I.V."/>
            <person name="Lindberg D.R."/>
            <person name="Seaver E.C."/>
            <person name="Weisblat D.A."/>
            <person name="Putnam N.H."/>
            <person name="Rokhsar D.S."/>
        </authorList>
    </citation>
    <scope>NUCLEOTIDE SEQUENCE [LARGE SCALE GENOMIC DNA]</scope>
</reference>
<dbReference type="OrthoDB" id="6161896at2759"/>
<keyword evidence="3" id="KW-1185">Reference proteome</keyword>
<protein>
    <submittedName>
        <fullName evidence="2">Uncharacterized protein</fullName>
    </submittedName>
</protein>
<gene>
    <name evidence="2" type="ORF">LOTGIDRAFT_162005</name>
</gene>
<evidence type="ECO:0000313" key="2">
    <source>
        <dbReference type="EMBL" id="ESO92978.1"/>
    </source>
</evidence>
<evidence type="ECO:0000256" key="1">
    <source>
        <dbReference type="SAM" id="MobiDB-lite"/>
    </source>
</evidence>
<evidence type="ECO:0000313" key="3">
    <source>
        <dbReference type="Proteomes" id="UP000030746"/>
    </source>
</evidence>
<accession>V3ZNN1</accession>
<proteinExistence type="predicted"/>